<keyword evidence="2" id="KW-1133">Transmembrane helix</keyword>
<feature type="compositionally biased region" description="Polar residues" evidence="1">
    <location>
        <begin position="183"/>
        <end position="193"/>
    </location>
</feature>
<evidence type="ECO:0000313" key="4">
    <source>
        <dbReference type="Proteomes" id="UP000274920"/>
    </source>
</evidence>
<evidence type="ECO:0000313" key="3">
    <source>
        <dbReference type="EMBL" id="RRK34294.1"/>
    </source>
</evidence>
<keyword evidence="2" id="KW-0812">Transmembrane</keyword>
<dbReference type="EMBL" id="RHJS01000002">
    <property type="protein sequence ID" value="RRK34294.1"/>
    <property type="molecule type" value="Genomic_DNA"/>
</dbReference>
<comment type="caution">
    <text evidence="3">The sequence shown here is derived from an EMBL/GenBank/DDBJ whole genome shotgun (WGS) entry which is preliminary data.</text>
</comment>
<evidence type="ECO:0000256" key="2">
    <source>
        <dbReference type="SAM" id="Phobius"/>
    </source>
</evidence>
<feature type="compositionally biased region" description="Low complexity" evidence="1">
    <location>
        <begin position="335"/>
        <end position="358"/>
    </location>
</feature>
<sequence>MFNEVVTGTNIVYYMMIAIGAIGVLAKAVNQITLRRLVRAAGNMPKSTHKLIKLVRAKYEHALMLHDRVENAEAFVEKYIYEYRGFLLRIHTWRQLELQSIWFSGILAAFGGIVWYMENGFCEQVYRYISLGAAEMVLLFVVSQLSDEQYKIEAAKNYMVDYLENVCAMRRRKARQSEKDQINIIQPETSQALRANGREEGNGAGGGKETAAGNGFVKGKKTAGGSRAALGRSDSHAKQGAESREAQEAPGLSISIEGEPRRARAGVSGDTEPLYESAEELARVAGIYEEEIGSDSETPPAYGNVTAMRTEPASEYEGSAAKSQSVSGYGGAAAKGGNASPAYGSAAGRGVSASGAPGTTQMKRIPGRFQDVVQRMIEDTSEYEEVLEGPPLPDESSRPAGHPDMVRAEGESIPDKLRQAADYLEADASYGEGDEDDMREYDRVRRKNRKKGDAARQVIRRTMKGNPELLEREDSTLKEEAIRQILEEFLA</sequence>
<accession>A0A3R8LIW6</accession>
<feature type="region of interest" description="Disordered" evidence="1">
    <location>
        <begin position="313"/>
        <end position="366"/>
    </location>
</feature>
<reference evidence="3" key="1">
    <citation type="submission" date="2018-10" db="EMBL/GenBank/DDBJ databases">
        <title>Schaedlerella arabinophila gen. nov. sp. nov., isolated from the mouse intestinal tract and comparative analysis with the genome of the closely related altered Schaedler flora strain ASF502.</title>
        <authorList>
            <person name="Miyake S."/>
            <person name="Soh M."/>
            <person name="Seedorf H."/>
        </authorList>
    </citation>
    <scope>NUCLEOTIDE SEQUENCE [LARGE SCALE GENOMIC DNA]</scope>
    <source>
        <strain evidence="3">DSM 106076</strain>
    </source>
</reference>
<feature type="region of interest" description="Disordered" evidence="1">
    <location>
        <begin position="382"/>
        <end position="455"/>
    </location>
</feature>
<feature type="transmembrane region" description="Helical" evidence="2">
    <location>
        <begin position="12"/>
        <end position="29"/>
    </location>
</feature>
<feature type="region of interest" description="Disordered" evidence="1">
    <location>
        <begin position="178"/>
        <end position="276"/>
    </location>
</feature>
<dbReference type="RefSeq" id="WP_125129445.1">
    <property type="nucleotide sequence ID" value="NZ_RHJS01000002.1"/>
</dbReference>
<dbReference type="AlphaFoldDB" id="A0A3R8LIW6"/>
<feature type="compositionally biased region" description="Basic and acidic residues" evidence="1">
    <location>
        <begin position="404"/>
        <end position="419"/>
    </location>
</feature>
<evidence type="ECO:0000256" key="1">
    <source>
        <dbReference type="SAM" id="MobiDB-lite"/>
    </source>
</evidence>
<dbReference type="Proteomes" id="UP000274920">
    <property type="component" value="Unassembled WGS sequence"/>
</dbReference>
<feature type="compositionally biased region" description="Basic and acidic residues" evidence="1">
    <location>
        <begin position="233"/>
        <end position="247"/>
    </location>
</feature>
<keyword evidence="2" id="KW-0472">Membrane</keyword>
<gene>
    <name evidence="3" type="ORF">EBB54_25395</name>
</gene>
<name>A0A3R8LIW6_9FIRM</name>
<organism evidence="3 4">
    <name type="scientific">Schaedlerella arabinosiphila</name>
    <dbReference type="NCBI Taxonomy" id="2044587"/>
    <lineage>
        <taxon>Bacteria</taxon>
        <taxon>Bacillati</taxon>
        <taxon>Bacillota</taxon>
        <taxon>Clostridia</taxon>
        <taxon>Lachnospirales</taxon>
        <taxon>Lachnospiraceae</taxon>
        <taxon>Schaedlerella</taxon>
    </lineage>
</organism>
<feature type="transmembrane region" description="Helical" evidence="2">
    <location>
        <begin position="96"/>
        <end position="116"/>
    </location>
</feature>
<proteinExistence type="predicted"/>
<protein>
    <submittedName>
        <fullName evidence="3">Uncharacterized protein</fullName>
    </submittedName>
</protein>
<keyword evidence="4" id="KW-1185">Reference proteome</keyword>